<feature type="transmembrane region" description="Helical" evidence="1">
    <location>
        <begin position="71"/>
        <end position="92"/>
    </location>
</feature>
<feature type="transmembrane region" description="Helical" evidence="1">
    <location>
        <begin position="41"/>
        <end position="59"/>
    </location>
</feature>
<dbReference type="EMBL" id="JAKWBI020000229">
    <property type="protein sequence ID" value="KAJ2898479.1"/>
    <property type="molecule type" value="Genomic_DNA"/>
</dbReference>
<keyword evidence="3" id="KW-1185">Reference proteome</keyword>
<feature type="transmembrane region" description="Helical" evidence="1">
    <location>
        <begin position="181"/>
        <end position="203"/>
    </location>
</feature>
<gene>
    <name evidence="2" type="ORF">MKZ38_003868</name>
</gene>
<organism evidence="2 3">
    <name type="scientific">Zalerion maritima</name>
    <dbReference type="NCBI Taxonomy" id="339359"/>
    <lineage>
        <taxon>Eukaryota</taxon>
        <taxon>Fungi</taxon>
        <taxon>Dikarya</taxon>
        <taxon>Ascomycota</taxon>
        <taxon>Pezizomycotina</taxon>
        <taxon>Sordariomycetes</taxon>
        <taxon>Lulworthiomycetidae</taxon>
        <taxon>Lulworthiales</taxon>
        <taxon>Lulworthiaceae</taxon>
        <taxon>Zalerion</taxon>
    </lineage>
</organism>
<evidence type="ECO:0000256" key="1">
    <source>
        <dbReference type="SAM" id="Phobius"/>
    </source>
</evidence>
<dbReference type="Proteomes" id="UP001201980">
    <property type="component" value="Unassembled WGS sequence"/>
</dbReference>
<reference evidence="2" key="1">
    <citation type="submission" date="2022-07" db="EMBL/GenBank/DDBJ databases">
        <title>Draft genome sequence of Zalerion maritima ATCC 34329, a (micro)plastics degrading marine fungus.</title>
        <authorList>
            <person name="Paco A."/>
            <person name="Goncalves M.F.M."/>
            <person name="Rocha-Santos T.A.P."/>
            <person name="Alves A."/>
        </authorList>
    </citation>
    <scope>NUCLEOTIDE SEQUENCE</scope>
    <source>
        <strain evidence="2">ATCC 34329</strain>
    </source>
</reference>
<evidence type="ECO:0000313" key="2">
    <source>
        <dbReference type="EMBL" id="KAJ2898479.1"/>
    </source>
</evidence>
<feature type="transmembrane region" description="Helical" evidence="1">
    <location>
        <begin position="7"/>
        <end position="29"/>
    </location>
</feature>
<feature type="transmembrane region" description="Helical" evidence="1">
    <location>
        <begin position="250"/>
        <end position="267"/>
    </location>
</feature>
<sequence>MMFAMFFVFWRIMQILTLIPTMGMLAWFVDGYKKSQSYMPTWLLLLFIVSVLGLAWALWTLFTYHRSSMNAAFVGLIDLGFVGTFIAAVYYLSWIRNQDCTDLTSDGTWTGHLGDYGSVTVTDLDLNTDKPCAMLKASWAFGIMNIFFFFFTAILALMHGNHHDDSRSYHKRRHHHSPRDAAECEVVLAVVLFTFFASLFTSIGHREPHGVPSTEHSPRPVLVVSRRISCLVSRDEGRGKLRRWILDEHYVPRLWLIATLVLLALGAKWDYRMMMWYGGADGAGSVEEH</sequence>
<feature type="transmembrane region" description="Helical" evidence="1">
    <location>
        <begin position="139"/>
        <end position="160"/>
    </location>
</feature>
<keyword evidence="1" id="KW-0472">Membrane</keyword>
<accession>A0AAD5WQC2</accession>
<comment type="caution">
    <text evidence="2">The sequence shown here is derived from an EMBL/GenBank/DDBJ whole genome shotgun (WGS) entry which is preliminary data.</text>
</comment>
<evidence type="ECO:0000313" key="3">
    <source>
        <dbReference type="Proteomes" id="UP001201980"/>
    </source>
</evidence>
<protein>
    <submittedName>
        <fullName evidence="2">Uncharacterized protein</fullName>
    </submittedName>
</protein>
<proteinExistence type="predicted"/>
<keyword evidence="1" id="KW-1133">Transmembrane helix</keyword>
<keyword evidence="1" id="KW-0812">Transmembrane</keyword>
<dbReference type="AlphaFoldDB" id="A0AAD5WQC2"/>
<name>A0AAD5WQC2_9PEZI</name>